<dbReference type="SUPFAM" id="SSF56059">
    <property type="entry name" value="Glutathione synthetase ATP-binding domain-like"/>
    <property type="match status" value="1"/>
</dbReference>
<reference evidence="2" key="2">
    <citation type="journal article" date="2010" name="Stand. Genomic Sci.">
        <title>Complete genome sequence of Thermaerobacter marianensis type strain (7p75aT).</title>
        <authorList>
            <person name="Han C."/>
            <person name="Gu W."/>
            <person name="Zhang X."/>
            <person name="Lapidus A."/>
            <person name="Nolan M."/>
            <person name="Copeland A."/>
            <person name="Lucas S."/>
            <person name="Glavina Del Rio T."/>
            <person name="Tice H."/>
            <person name="Cheng J."/>
            <person name="Tapia R."/>
            <person name="Goodwin L."/>
            <person name="Pitluck S."/>
            <person name="Pagani I."/>
            <person name="Ivanova N."/>
            <person name="Mavromatis K."/>
            <person name="Mikhailova N."/>
            <person name="Pati A."/>
            <person name="Chen A."/>
            <person name="Palaniappan K."/>
            <person name="Land M."/>
            <person name="Hauser L."/>
            <person name="Chang Y."/>
            <person name="Jeffries C."/>
            <person name="Schneider S."/>
            <person name="Rohde M."/>
            <person name="Goker M."/>
            <person name="Pukall R."/>
            <person name="Woyke T."/>
            <person name="Bristow J."/>
            <person name="Eisen J."/>
            <person name="Markowitz V."/>
            <person name="Hugenholtz P."/>
            <person name="Kyrpides N."/>
            <person name="Klenk H."/>
            <person name="Detter J."/>
        </authorList>
    </citation>
    <scope>NUCLEOTIDE SEQUENCE [LARGE SCALE GENOMIC DNA]</scope>
    <source>
        <strain evidence="2">ATCC 700841 / DSM 12885 / JCM 10246 / 7p75a</strain>
    </source>
</reference>
<dbReference type="Pfam" id="PF14398">
    <property type="entry name" value="ATPgrasp_YheCD"/>
    <property type="match status" value="1"/>
</dbReference>
<dbReference type="Proteomes" id="UP000008915">
    <property type="component" value="Chromosome"/>
</dbReference>
<name>E6SGJ1_THEM7</name>
<evidence type="ECO:0008006" key="3">
    <source>
        <dbReference type="Google" id="ProtNLM"/>
    </source>
</evidence>
<dbReference type="EMBL" id="CP002344">
    <property type="protein sequence ID" value="ADU50537.1"/>
    <property type="molecule type" value="Genomic_DNA"/>
</dbReference>
<sequence length="452" mass="49494">MMPGRETAARRATVRELSHAAVPAWVQLGHAVIRLPSLWEPDQRTLALPGAVLDAFGFDRGQAVYVFPADGGQRLVVGPLVGIWVTPAMLRSWKRGVRLLSQEVRGAGGIPFFFDLKGVDRAGGRIRGWTWQGGRLRPVTIPLPDVIYNRATFPDPGPRAAARSLRRALWEEDAIPFVNLASGFPKWETYQALRFFADTRPLVPETVRLEAPAELAAFLSRHRLVFVKADGGSHGTEVVRLRAVAGGWWIEGQVGRQRLRSRAADPAQVVEVLSRWIAGGVWVVQQGIQLPRLNGRRWDLRVEVKKDGTGTWTVPLIVVRLGHPATVTTNISRGGTPFELEAFRRRFGPLPALAGLKAKATRVAVRVALALEARFGPLGEIGVDVGLDPQGRPWVFEANAKPQYGPSPRPEQARGLMAYAVQLALHAWAGREGGVNRPHPVASLQTFAGWAG</sequence>
<dbReference type="Gene3D" id="3.30.470.20">
    <property type="entry name" value="ATP-grasp fold, B domain"/>
    <property type="match status" value="1"/>
</dbReference>
<accession>E6SGJ1</accession>
<keyword evidence="2" id="KW-1185">Reference proteome</keyword>
<dbReference type="KEGG" id="tmr:Tmar_0416"/>
<dbReference type="STRING" id="644966.Tmar_0416"/>
<evidence type="ECO:0000313" key="2">
    <source>
        <dbReference type="Proteomes" id="UP000008915"/>
    </source>
</evidence>
<gene>
    <name evidence="1" type="ordered locus">Tmar_0416</name>
</gene>
<dbReference type="OrthoDB" id="1809801at2"/>
<dbReference type="eggNOG" id="COG0189">
    <property type="taxonomic scope" value="Bacteria"/>
</dbReference>
<proteinExistence type="predicted"/>
<organism evidence="1 2">
    <name type="scientific">Thermaerobacter marianensis (strain ATCC 700841 / DSM 12885 / JCM 10246 / 7p75a)</name>
    <dbReference type="NCBI Taxonomy" id="644966"/>
    <lineage>
        <taxon>Bacteria</taxon>
        <taxon>Bacillati</taxon>
        <taxon>Bacillota</taxon>
        <taxon>Clostridia</taxon>
        <taxon>Eubacteriales</taxon>
        <taxon>Clostridiales Family XVII. Incertae Sedis</taxon>
        <taxon>Thermaerobacter</taxon>
    </lineage>
</organism>
<dbReference type="InterPro" id="IPR026838">
    <property type="entry name" value="YheC/D"/>
</dbReference>
<dbReference type="AlphaFoldDB" id="E6SGJ1"/>
<reference evidence="1 2" key="1">
    <citation type="journal article" date="2010" name="Stand. Genomic Sci.">
        <title>Complete genome sequence of Thermaerobacter marianensis type strain (7p75a).</title>
        <authorList>
            <person name="Han C."/>
            <person name="Gu W."/>
            <person name="Zhang X."/>
            <person name="Lapidus A."/>
            <person name="Nolan M."/>
            <person name="Copeland A."/>
            <person name="Lucas S."/>
            <person name="Del Rio T.G."/>
            <person name="Tice H."/>
            <person name="Cheng J.F."/>
            <person name="Tapia R."/>
            <person name="Goodwin L."/>
            <person name="Pitluck S."/>
            <person name="Pagani I."/>
            <person name="Ivanova N."/>
            <person name="Mavromatis K."/>
            <person name="Mikhailova N."/>
            <person name="Pati A."/>
            <person name="Chen A."/>
            <person name="Palaniappan K."/>
            <person name="Land M."/>
            <person name="Hauser L."/>
            <person name="Chang Y.J."/>
            <person name="Jeffries C.D."/>
            <person name="Schneider S."/>
            <person name="Rohde M."/>
            <person name="Goker M."/>
            <person name="Pukall R."/>
            <person name="Woyke T."/>
            <person name="Bristow J."/>
            <person name="Eisen J.A."/>
            <person name="Markowitz V."/>
            <person name="Hugenholtz P."/>
            <person name="Kyrpides N.C."/>
            <person name="Klenk H.P."/>
            <person name="Detter J.C."/>
        </authorList>
    </citation>
    <scope>NUCLEOTIDE SEQUENCE [LARGE SCALE GENOMIC DNA]</scope>
    <source>
        <strain evidence="2">ATCC 700841 / DSM 12885 / JCM 10246 / 7p75a</strain>
    </source>
</reference>
<evidence type="ECO:0000313" key="1">
    <source>
        <dbReference type="EMBL" id="ADU50537.1"/>
    </source>
</evidence>
<dbReference type="HOGENOM" id="CLU_044334_0_1_9"/>
<protein>
    <recommendedName>
        <fullName evidence="3">ATP-grasp domain-containing protein</fullName>
    </recommendedName>
</protein>